<keyword evidence="2" id="KW-0285">Flavoprotein</keyword>
<protein>
    <submittedName>
        <fullName evidence="7">NADH:flavin oxidoreductase/NADH oxidase</fullName>
    </submittedName>
</protein>
<proteinExistence type="predicted"/>
<evidence type="ECO:0000256" key="3">
    <source>
        <dbReference type="ARBA" id="ARBA00022643"/>
    </source>
</evidence>
<dbReference type="InterPro" id="IPR001155">
    <property type="entry name" value="OxRdtase_FMN_N"/>
</dbReference>
<dbReference type="SUPFAM" id="SSF51395">
    <property type="entry name" value="FMN-linked oxidoreductases"/>
    <property type="match status" value="1"/>
</dbReference>
<dbReference type="OrthoDB" id="9804454at2"/>
<keyword evidence="3" id="KW-0288">FMN</keyword>
<dbReference type="PANTHER" id="PTHR43303">
    <property type="entry name" value="NADPH DEHYDROGENASE C23G7.10C-RELATED"/>
    <property type="match status" value="1"/>
</dbReference>
<dbReference type="Pfam" id="PF00724">
    <property type="entry name" value="Oxidored_FMN"/>
    <property type="match status" value="1"/>
</dbReference>
<evidence type="ECO:0000256" key="1">
    <source>
        <dbReference type="ARBA" id="ARBA00001917"/>
    </source>
</evidence>
<dbReference type="Proteomes" id="UP000317496">
    <property type="component" value="Chromosome"/>
</dbReference>
<evidence type="ECO:0000256" key="5">
    <source>
        <dbReference type="ARBA" id="ARBA00023002"/>
    </source>
</evidence>
<dbReference type="RefSeq" id="WP_144068376.1">
    <property type="nucleotide sequence ID" value="NZ_CP041636.1"/>
</dbReference>
<keyword evidence="4" id="KW-0521">NADP</keyword>
<dbReference type="KEGG" id="fer:FNB15_09020"/>
<comment type="cofactor">
    <cofactor evidence="1">
        <name>FMN</name>
        <dbReference type="ChEBI" id="CHEBI:58210"/>
    </cofactor>
</comment>
<keyword evidence="8" id="KW-1185">Reference proteome</keyword>
<evidence type="ECO:0000313" key="8">
    <source>
        <dbReference type="Proteomes" id="UP000317496"/>
    </source>
</evidence>
<reference evidence="7 8" key="1">
    <citation type="submission" date="2019-07" db="EMBL/GenBank/DDBJ databases">
        <title>Genome sequencing for Ferrovibrio sp. K5.</title>
        <authorList>
            <person name="Park S.-J."/>
        </authorList>
    </citation>
    <scope>NUCLEOTIDE SEQUENCE [LARGE SCALE GENOMIC DNA]</scope>
    <source>
        <strain evidence="7 8">K5</strain>
    </source>
</reference>
<accession>A0A516H0X1</accession>
<dbReference type="AlphaFoldDB" id="A0A516H0X1"/>
<evidence type="ECO:0000256" key="4">
    <source>
        <dbReference type="ARBA" id="ARBA00022857"/>
    </source>
</evidence>
<evidence type="ECO:0000259" key="6">
    <source>
        <dbReference type="Pfam" id="PF00724"/>
    </source>
</evidence>
<feature type="domain" description="NADH:flavin oxidoreductase/NADH oxidase N-terminal" evidence="6">
    <location>
        <begin position="4"/>
        <end position="340"/>
    </location>
</feature>
<dbReference type="EMBL" id="CP041636">
    <property type="protein sequence ID" value="QDO97395.1"/>
    <property type="molecule type" value="Genomic_DNA"/>
</dbReference>
<sequence>MSALFEPLQLRSVTLPNRIVLSPMCQYSAVDGVPNNWHRIHLGRYATAGLGLIIAEATHVNAKARITPGCLGLYNAVQEAAFAEIAADVKQFGPTPFGIQLAHAGRKASADLPWRGGQSLQGPLAWPTVAPSPIPHDTGWHTPAELDDEGLNEIKRDFVSAAGRADRAGVDLIELHGAHGYLMHQFLSPISNKRQDGYGGSLDNRMRFPLEVFEAVRSTWPAHKPLGMRMTGSDWMGSEGLNIEDAIIFAAKLKERGADFVDVSSGGVSMQQKITTGPGYQVHFAEAVKKATGIVTMAVGMITEPVQAEAIVKEGKADLVAMARGLLNDPYWAWRAADALHGEVHVAPQYLRGRQRGVDTPREVVLKPAR</sequence>
<organism evidence="7 8">
    <name type="scientific">Ferrovibrio terrae</name>
    <dbReference type="NCBI Taxonomy" id="2594003"/>
    <lineage>
        <taxon>Bacteria</taxon>
        <taxon>Pseudomonadati</taxon>
        <taxon>Pseudomonadota</taxon>
        <taxon>Alphaproteobacteria</taxon>
        <taxon>Rhodospirillales</taxon>
        <taxon>Rhodospirillaceae</taxon>
        <taxon>Ferrovibrio</taxon>
    </lineage>
</organism>
<dbReference type="CDD" id="cd02932">
    <property type="entry name" value="OYE_YqiM_FMN"/>
    <property type="match status" value="1"/>
</dbReference>
<gene>
    <name evidence="7" type="ORF">FNB15_09020</name>
</gene>
<name>A0A516H0X1_9PROT</name>
<dbReference type="GO" id="GO:0010181">
    <property type="term" value="F:FMN binding"/>
    <property type="evidence" value="ECO:0007669"/>
    <property type="project" value="InterPro"/>
</dbReference>
<keyword evidence="5" id="KW-0560">Oxidoreductase</keyword>
<dbReference type="GO" id="GO:0050661">
    <property type="term" value="F:NADP binding"/>
    <property type="evidence" value="ECO:0007669"/>
    <property type="project" value="InterPro"/>
</dbReference>
<dbReference type="PANTHER" id="PTHR43303:SF4">
    <property type="entry name" value="NADPH DEHYDROGENASE C23G7.10C-RELATED"/>
    <property type="match status" value="1"/>
</dbReference>
<dbReference type="Gene3D" id="3.20.20.70">
    <property type="entry name" value="Aldolase class I"/>
    <property type="match status" value="1"/>
</dbReference>
<dbReference type="InterPro" id="IPR044152">
    <property type="entry name" value="YqjM-like"/>
</dbReference>
<evidence type="ECO:0000313" key="7">
    <source>
        <dbReference type="EMBL" id="QDO97395.1"/>
    </source>
</evidence>
<dbReference type="GO" id="GO:0003959">
    <property type="term" value="F:NADPH dehydrogenase activity"/>
    <property type="evidence" value="ECO:0007669"/>
    <property type="project" value="InterPro"/>
</dbReference>
<evidence type="ECO:0000256" key="2">
    <source>
        <dbReference type="ARBA" id="ARBA00022630"/>
    </source>
</evidence>
<dbReference type="InterPro" id="IPR013785">
    <property type="entry name" value="Aldolase_TIM"/>
</dbReference>